<protein>
    <submittedName>
        <fullName evidence="2">Uncharacterized protein</fullName>
    </submittedName>
</protein>
<dbReference type="EMBL" id="CAJVPD010000260">
    <property type="protein sequence ID" value="CAG8404802.1"/>
    <property type="molecule type" value="Genomic_DNA"/>
</dbReference>
<evidence type="ECO:0000313" key="3">
    <source>
        <dbReference type="Proteomes" id="UP001152592"/>
    </source>
</evidence>
<reference evidence="2" key="1">
    <citation type="submission" date="2021-07" db="EMBL/GenBank/DDBJ databases">
        <authorList>
            <person name="Branca A.L. A."/>
        </authorList>
    </citation>
    <scope>NUCLEOTIDE SEQUENCE</scope>
</reference>
<feature type="compositionally biased region" description="Polar residues" evidence="1">
    <location>
        <begin position="42"/>
        <end position="52"/>
    </location>
</feature>
<dbReference type="Proteomes" id="UP001152592">
    <property type="component" value="Unassembled WGS sequence"/>
</dbReference>
<gene>
    <name evidence="2" type="ORF">PSALAMII_LOCUS8067</name>
</gene>
<sequence>MKPFIAAYVDEDGLAYTDELAILQTKPKLTPRSGRSDGTDIGPQQGTSSSKNRIMKNIQISVDREGLELPQRS</sequence>
<accession>A0A9W4NSQ3</accession>
<organism evidence="2 3">
    <name type="scientific">Penicillium salamii</name>
    <dbReference type="NCBI Taxonomy" id="1612424"/>
    <lineage>
        <taxon>Eukaryota</taxon>
        <taxon>Fungi</taxon>
        <taxon>Dikarya</taxon>
        <taxon>Ascomycota</taxon>
        <taxon>Pezizomycotina</taxon>
        <taxon>Eurotiomycetes</taxon>
        <taxon>Eurotiomycetidae</taxon>
        <taxon>Eurotiales</taxon>
        <taxon>Aspergillaceae</taxon>
        <taxon>Penicillium</taxon>
    </lineage>
</organism>
<name>A0A9W4NSQ3_9EURO</name>
<dbReference type="AlphaFoldDB" id="A0A9W4NSQ3"/>
<evidence type="ECO:0000313" key="2">
    <source>
        <dbReference type="EMBL" id="CAG8404802.1"/>
    </source>
</evidence>
<comment type="caution">
    <text evidence="2">The sequence shown here is derived from an EMBL/GenBank/DDBJ whole genome shotgun (WGS) entry which is preliminary data.</text>
</comment>
<dbReference type="OrthoDB" id="4327325at2759"/>
<evidence type="ECO:0000256" key="1">
    <source>
        <dbReference type="SAM" id="MobiDB-lite"/>
    </source>
</evidence>
<feature type="region of interest" description="Disordered" evidence="1">
    <location>
        <begin position="27"/>
        <end position="73"/>
    </location>
</feature>
<proteinExistence type="predicted"/>